<feature type="binding site" evidence="4">
    <location>
        <position position="30"/>
    </location>
    <ligand>
        <name>a divalent metal cation</name>
        <dbReference type="ChEBI" id="CHEBI:60240"/>
        <label>1</label>
    </ligand>
</feature>
<comment type="subunit">
    <text evidence="3">Toroid-shaped homohexamer. In the hexamer, 3 dimers assemble to form a ring-like structure surrounding a central hole.</text>
</comment>
<evidence type="ECO:0000313" key="5">
    <source>
        <dbReference type="EMBL" id="SQD05868.1"/>
    </source>
</evidence>
<dbReference type="GO" id="GO:0016787">
    <property type="term" value="F:hydrolase activity"/>
    <property type="evidence" value="ECO:0007669"/>
    <property type="project" value="UniProtKB-KW"/>
</dbReference>
<keyword evidence="4" id="KW-0479">Metal-binding</keyword>
<comment type="similarity">
    <text evidence="2">Belongs to the GTP cyclohydrolase I type 2/NIF3 family.</text>
</comment>
<evidence type="ECO:0000313" key="6">
    <source>
        <dbReference type="Proteomes" id="UP000250991"/>
    </source>
</evidence>
<dbReference type="InterPro" id="IPR036069">
    <property type="entry name" value="DUF34/NIF3_sf"/>
</dbReference>
<dbReference type="GO" id="GO:0046872">
    <property type="term" value="F:metal ion binding"/>
    <property type="evidence" value="ECO:0007669"/>
    <property type="project" value="UniProtKB-KW"/>
</dbReference>
<evidence type="ECO:0000256" key="3">
    <source>
        <dbReference type="ARBA" id="ARBA00011257"/>
    </source>
</evidence>
<sequence>MQKIVTGVTASQALLDEAVRLGADAVIVHHGYFWKGESPVIRGMKRNRLKNVAGE</sequence>
<accession>A0A2X3JNG9</accession>
<dbReference type="InterPro" id="IPR002678">
    <property type="entry name" value="DUF34/NIF3"/>
</dbReference>
<dbReference type="AlphaFoldDB" id="A0A2X3JNG9"/>
<name>A0A2X3JNG9_ECOLX</name>
<keyword evidence="5" id="KW-0378">Hydrolase</keyword>
<feature type="binding site" evidence="4">
    <location>
        <position position="29"/>
    </location>
    <ligand>
        <name>a divalent metal cation</name>
        <dbReference type="ChEBI" id="CHEBI:60240"/>
        <label>1</label>
    </ligand>
</feature>
<evidence type="ECO:0000256" key="1">
    <source>
        <dbReference type="ARBA" id="ARBA00003081"/>
    </source>
</evidence>
<gene>
    <name evidence="5" type="primary">ybgI_2</name>
    <name evidence="5" type="ORF">NCTC8009_06442</name>
</gene>
<dbReference type="Pfam" id="PF01784">
    <property type="entry name" value="DUF34_NIF3"/>
    <property type="match status" value="1"/>
</dbReference>
<protein>
    <submittedName>
        <fullName evidence="5">Hydrolase-oxidase</fullName>
    </submittedName>
</protein>
<dbReference type="SUPFAM" id="SSF102705">
    <property type="entry name" value="NIF3 (NGG1p interacting factor 3)-like"/>
    <property type="match status" value="1"/>
</dbReference>
<dbReference type="Gene3D" id="3.40.1390.30">
    <property type="entry name" value="NIF3 (NGG1p interacting factor 3)-like"/>
    <property type="match status" value="1"/>
</dbReference>
<evidence type="ECO:0000256" key="2">
    <source>
        <dbReference type="ARBA" id="ARBA00006964"/>
    </source>
</evidence>
<proteinExistence type="inferred from homology"/>
<evidence type="ECO:0000256" key="4">
    <source>
        <dbReference type="PIRSR" id="PIRSR602678-1"/>
    </source>
</evidence>
<dbReference type="EMBL" id="UARW01000010">
    <property type="protein sequence ID" value="SQD05868.1"/>
    <property type="molecule type" value="Genomic_DNA"/>
</dbReference>
<organism evidence="5 6">
    <name type="scientific">Escherichia coli</name>
    <dbReference type="NCBI Taxonomy" id="562"/>
    <lineage>
        <taxon>Bacteria</taxon>
        <taxon>Pseudomonadati</taxon>
        <taxon>Pseudomonadota</taxon>
        <taxon>Gammaproteobacteria</taxon>
        <taxon>Enterobacterales</taxon>
        <taxon>Enterobacteriaceae</taxon>
        <taxon>Escherichia</taxon>
    </lineage>
</organism>
<reference evidence="5 6" key="1">
    <citation type="submission" date="2018-06" db="EMBL/GenBank/DDBJ databases">
        <authorList>
            <consortium name="Pathogen Informatics"/>
            <person name="Doyle S."/>
        </authorList>
    </citation>
    <scope>NUCLEOTIDE SEQUENCE [LARGE SCALE GENOMIC DNA]</scope>
    <source>
        <strain evidence="5 6">NCTC8009</strain>
    </source>
</reference>
<comment type="function">
    <text evidence="1">Provides significant protection from radiation damage and may be involved in the degradation of radiation-damaged nucleotides.</text>
</comment>
<dbReference type="Proteomes" id="UP000250991">
    <property type="component" value="Unassembled WGS sequence"/>
</dbReference>